<dbReference type="RefSeq" id="WP_343828225.1">
    <property type="nucleotide sequence ID" value="NZ_BAAACI010000018.1"/>
</dbReference>
<accession>A0ABP3WA86</accession>
<sequence>MDKIFIGINLIIDTIAEQEAFGVAIAKGILKHLGMTTEVSKPTPESVPTPSKKKIDSFIKLDNFSWVQNYKSSNGNYDFAGNDIEIDRV</sequence>
<protein>
    <submittedName>
        <fullName evidence="1">Uncharacterized protein</fullName>
    </submittedName>
</protein>
<evidence type="ECO:0000313" key="1">
    <source>
        <dbReference type="EMBL" id="GAA0779753.1"/>
    </source>
</evidence>
<name>A0ABP3WA86_CLOSU</name>
<comment type="caution">
    <text evidence="1">The sequence shown here is derived from an EMBL/GenBank/DDBJ whole genome shotgun (WGS) entry which is preliminary data.</text>
</comment>
<dbReference type="EMBL" id="BAAACI010000018">
    <property type="protein sequence ID" value="GAA0779753.1"/>
    <property type="molecule type" value="Genomic_DNA"/>
</dbReference>
<keyword evidence="2" id="KW-1185">Reference proteome</keyword>
<organism evidence="1 2">
    <name type="scientific">Clostridium subterminale</name>
    <dbReference type="NCBI Taxonomy" id="1550"/>
    <lineage>
        <taxon>Bacteria</taxon>
        <taxon>Bacillati</taxon>
        <taxon>Bacillota</taxon>
        <taxon>Clostridia</taxon>
        <taxon>Eubacteriales</taxon>
        <taxon>Clostridiaceae</taxon>
        <taxon>Clostridium</taxon>
    </lineage>
</organism>
<evidence type="ECO:0000313" key="2">
    <source>
        <dbReference type="Proteomes" id="UP001501047"/>
    </source>
</evidence>
<reference evidence="2" key="1">
    <citation type="journal article" date="2019" name="Int. J. Syst. Evol. Microbiol.">
        <title>The Global Catalogue of Microorganisms (GCM) 10K type strain sequencing project: providing services to taxonomists for standard genome sequencing and annotation.</title>
        <authorList>
            <consortium name="The Broad Institute Genomics Platform"/>
            <consortium name="The Broad Institute Genome Sequencing Center for Infectious Disease"/>
            <person name="Wu L."/>
            <person name="Ma J."/>
        </authorList>
    </citation>
    <scope>NUCLEOTIDE SEQUENCE [LARGE SCALE GENOMIC DNA]</scope>
    <source>
        <strain evidence="2">JCM 1417</strain>
    </source>
</reference>
<proteinExistence type="predicted"/>
<gene>
    <name evidence="1" type="ORF">GCM10008908_38900</name>
</gene>
<dbReference type="Proteomes" id="UP001501047">
    <property type="component" value="Unassembled WGS sequence"/>
</dbReference>